<keyword evidence="2" id="KW-0282">Flagellum</keyword>
<keyword evidence="2" id="KW-0966">Cell projection</keyword>
<dbReference type="PANTHER" id="PTHR30435:SF19">
    <property type="entry name" value="FLAGELLAR BASAL-BODY ROD PROTEIN FLGG"/>
    <property type="match status" value="1"/>
</dbReference>
<organism evidence="2">
    <name type="scientific">hydrothermal vent metagenome</name>
    <dbReference type="NCBI Taxonomy" id="652676"/>
    <lineage>
        <taxon>unclassified sequences</taxon>
        <taxon>metagenomes</taxon>
        <taxon>ecological metagenomes</taxon>
    </lineage>
</organism>
<reference evidence="2" key="1">
    <citation type="submission" date="2018-06" db="EMBL/GenBank/DDBJ databases">
        <authorList>
            <person name="Zhirakovskaya E."/>
        </authorList>
    </citation>
    <scope>NUCLEOTIDE SEQUENCE</scope>
</reference>
<dbReference type="PROSITE" id="PS00588">
    <property type="entry name" value="FLAGELLA_BB_ROD"/>
    <property type="match status" value="1"/>
</dbReference>
<feature type="domain" description="Flagellar basal body rod protein N-terminal" evidence="1">
    <location>
        <begin position="4"/>
        <end position="31"/>
    </location>
</feature>
<dbReference type="InterPro" id="IPR019776">
    <property type="entry name" value="Flagellar_basal_body_rod_CS"/>
</dbReference>
<accession>A0A3B0RRW3</accession>
<dbReference type="GO" id="GO:0009288">
    <property type="term" value="C:bacterial-type flagellum"/>
    <property type="evidence" value="ECO:0007669"/>
    <property type="project" value="TreeGrafter"/>
</dbReference>
<dbReference type="EMBL" id="UOEH01000150">
    <property type="protein sequence ID" value="VAV94877.1"/>
    <property type="molecule type" value="Genomic_DNA"/>
</dbReference>
<keyword evidence="2" id="KW-0969">Cilium</keyword>
<dbReference type="Pfam" id="PF00460">
    <property type="entry name" value="Flg_bb_rod"/>
    <property type="match status" value="1"/>
</dbReference>
<dbReference type="InterPro" id="IPR001444">
    <property type="entry name" value="Flag_bb_rod_N"/>
</dbReference>
<dbReference type="NCBIfam" id="TIGR03506">
    <property type="entry name" value="FlgEFG_subfam"/>
    <property type="match status" value="1"/>
</dbReference>
<evidence type="ECO:0000259" key="1">
    <source>
        <dbReference type="Pfam" id="PF00460"/>
    </source>
</evidence>
<name>A0A3B0RRW3_9ZZZZ</name>
<protein>
    <submittedName>
        <fullName evidence="2">Flagellar basal-body rod protein FlgG</fullName>
    </submittedName>
</protein>
<dbReference type="GO" id="GO:0071978">
    <property type="term" value="P:bacterial-type flagellum-dependent swarming motility"/>
    <property type="evidence" value="ECO:0007669"/>
    <property type="project" value="TreeGrafter"/>
</dbReference>
<dbReference type="AlphaFoldDB" id="A0A3B0RRW3"/>
<dbReference type="PANTHER" id="PTHR30435">
    <property type="entry name" value="FLAGELLAR PROTEIN"/>
    <property type="match status" value="1"/>
</dbReference>
<sequence length="103" mass="10871">MDALRIAATGMDAQQTRVAVISNNIANMSTTAFSTRRAEFVDLHYQQIRAPGAISSSTGLIAPGGIELGLGVRMSTVSVNIEQGALRQTSSDLDLAVEGRGFF</sequence>
<evidence type="ECO:0000313" key="2">
    <source>
        <dbReference type="EMBL" id="VAV94877.1"/>
    </source>
</evidence>
<feature type="non-terminal residue" evidence="2">
    <location>
        <position position="103"/>
    </location>
</feature>
<proteinExistence type="predicted"/>
<dbReference type="InterPro" id="IPR020013">
    <property type="entry name" value="Flagellar_FlgE/F/G"/>
</dbReference>
<gene>
    <name evidence="2" type="ORF">MNBD_ALPHA05-1685</name>
</gene>